<feature type="compositionally biased region" description="Basic and acidic residues" evidence="5">
    <location>
        <begin position="433"/>
        <end position="448"/>
    </location>
</feature>
<name>A0A6J4TCY2_9SPHN</name>
<dbReference type="Pfam" id="PF19358">
    <property type="entry name" value="DUF5935"/>
    <property type="match status" value="1"/>
</dbReference>
<evidence type="ECO:0000259" key="7">
    <source>
        <dbReference type="Pfam" id="PF04932"/>
    </source>
</evidence>
<dbReference type="Pfam" id="PF04932">
    <property type="entry name" value="Wzy_C"/>
    <property type="match status" value="1"/>
</dbReference>
<feature type="transmembrane region" description="Helical" evidence="6">
    <location>
        <begin position="129"/>
        <end position="151"/>
    </location>
</feature>
<accession>A0A6J4TCY2</accession>
<feature type="domain" description="DUF5935" evidence="8">
    <location>
        <begin position="1"/>
        <end position="193"/>
    </location>
</feature>
<evidence type="ECO:0000256" key="5">
    <source>
        <dbReference type="SAM" id="MobiDB-lite"/>
    </source>
</evidence>
<protein>
    <recommendedName>
        <fullName evidence="10">O-glycosylation ligase, exosortase A system-associated</fullName>
    </recommendedName>
</protein>
<dbReference type="EMBL" id="CADCWD010000009">
    <property type="protein sequence ID" value="CAA9520452.1"/>
    <property type="molecule type" value="Genomic_DNA"/>
</dbReference>
<proteinExistence type="predicted"/>
<dbReference type="NCBIfam" id="TIGR03097">
    <property type="entry name" value="PEP_O_lig_1"/>
    <property type="match status" value="1"/>
</dbReference>
<evidence type="ECO:0000256" key="2">
    <source>
        <dbReference type="ARBA" id="ARBA00022692"/>
    </source>
</evidence>
<evidence type="ECO:0000259" key="8">
    <source>
        <dbReference type="Pfam" id="PF19358"/>
    </source>
</evidence>
<feature type="transmembrane region" description="Helical" evidence="6">
    <location>
        <begin position="39"/>
        <end position="64"/>
    </location>
</feature>
<feature type="transmembrane region" description="Helical" evidence="6">
    <location>
        <begin position="351"/>
        <end position="369"/>
    </location>
</feature>
<feature type="transmembrane region" description="Helical" evidence="6">
    <location>
        <begin position="203"/>
        <end position="236"/>
    </location>
</feature>
<dbReference type="InterPro" id="IPR007016">
    <property type="entry name" value="O-antigen_ligase-rel_domated"/>
</dbReference>
<feature type="region of interest" description="Disordered" evidence="5">
    <location>
        <begin position="433"/>
        <end position="457"/>
    </location>
</feature>
<comment type="subcellular location">
    <subcellularLocation>
        <location evidence="1">Membrane</location>
        <topology evidence="1">Multi-pass membrane protein</topology>
    </subcellularLocation>
</comment>
<keyword evidence="3 6" id="KW-1133">Transmembrane helix</keyword>
<evidence type="ECO:0000313" key="9">
    <source>
        <dbReference type="EMBL" id="CAA9520452.1"/>
    </source>
</evidence>
<organism evidence="9">
    <name type="scientific">uncultured Sphingosinicella sp</name>
    <dbReference type="NCBI Taxonomy" id="478748"/>
    <lineage>
        <taxon>Bacteria</taxon>
        <taxon>Pseudomonadati</taxon>
        <taxon>Pseudomonadota</taxon>
        <taxon>Alphaproteobacteria</taxon>
        <taxon>Sphingomonadales</taxon>
        <taxon>Sphingosinicellaceae</taxon>
        <taxon>Sphingosinicella</taxon>
        <taxon>environmental samples</taxon>
    </lineage>
</organism>
<evidence type="ECO:0000256" key="4">
    <source>
        <dbReference type="ARBA" id="ARBA00023136"/>
    </source>
</evidence>
<evidence type="ECO:0000256" key="3">
    <source>
        <dbReference type="ARBA" id="ARBA00022989"/>
    </source>
</evidence>
<dbReference type="InterPro" id="IPR051533">
    <property type="entry name" value="WaaL-like"/>
</dbReference>
<sequence length="457" mass="50855">MRDLFFVGYLLALLALGFKRPFLFVLAYAYVDIVSPQRLSYYMLNAVPVSMIVAGLAILGWLIGDTKKSLTFTARQGLILLLLLYAGWTTFHADFPADALFKWEWVWKSMIWAIFLPLTLRTKLRIEAYLLFMTLSAAAIIIVGGIKTAASGGGYGALNLMVETNSGLYEGSQISTVAIAIIPLILWLARFGTIYPRDWRVRLFAYNLIFACLLIPVGTVARTGLVCIAALGILMLRNTKNRLGYMALVAAAVAVAVPMLPDTFTSRMSTIKTYEADASASTRLAVWAWTWDYVQDRPFGGGFEAYRQNRLSVNTVERRDLGNVESVRSAEVQEAGRAYHSSYFEMLGEQGFPGLILFLLIHAAGLIRMEMLRHRYRKAEGDKAWISPLATALQNAQIVYLVGALFVGMAFQPFVYMLLAVQIGFDTLVRRKEGQSKREPWGKRKPAEPAEPAPATA</sequence>
<feature type="transmembrane region" description="Helical" evidence="6">
    <location>
        <begin position="242"/>
        <end position="260"/>
    </location>
</feature>
<dbReference type="AlphaFoldDB" id="A0A6J4TCY2"/>
<dbReference type="InterPro" id="IPR045979">
    <property type="entry name" value="DUF5935"/>
</dbReference>
<gene>
    <name evidence="9" type="ORF">AVDCRST_MAG23-158</name>
</gene>
<dbReference type="InterPro" id="IPR017528">
    <property type="entry name" value="CHP03097O-antigen_lig-rel"/>
</dbReference>
<dbReference type="GO" id="GO:0016020">
    <property type="term" value="C:membrane"/>
    <property type="evidence" value="ECO:0007669"/>
    <property type="project" value="UniProtKB-SubCell"/>
</dbReference>
<feature type="transmembrane region" description="Helical" evidence="6">
    <location>
        <begin position="398"/>
        <end position="421"/>
    </location>
</feature>
<keyword evidence="4 6" id="KW-0472">Membrane</keyword>
<feature type="transmembrane region" description="Helical" evidence="6">
    <location>
        <begin position="171"/>
        <end position="191"/>
    </location>
</feature>
<keyword evidence="2 6" id="KW-0812">Transmembrane</keyword>
<feature type="transmembrane region" description="Helical" evidence="6">
    <location>
        <begin position="76"/>
        <end position="93"/>
    </location>
</feature>
<feature type="domain" description="O-antigen ligase-related" evidence="7">
    <location>
        <begin position="209"/>
        <end position="359"/>
    </location>
</feature>
<evidence type="ECO:0000256" key="1">
    <source>
        <dbReference type="ARBA" id="ARBA00004141"/>
    </source>
</evidence>
<dbReference type="PANTHER" id="PTHR37422:SF13">
    <property type="entry name" value="LIPOPOLYSACCHARIDE BIOSYNTHESIS PROTEIN PA4999-RELATED"/>
    <property type="match status" value="1"/>
</dbReference>
<evidence type="ECO:0000256" key="6">
    <source>
        <dbReference type="SAM" id="Phobius"/>
    </source>
</evidence>
<evidence type="ECO:0008006" key="10">
    <source>
        <dbReference type="Google" id="ProtNLM"/>
    </source>
</evidence>
<reference evidence="9" key="1">
    <citation type="submission" date="2020-02" db="EMBL/GenBank/DDBJ databases">
        <authorList>
            <person name="Meier V. D."/>
        </authorList>
    </citation>
    <scope>NUCLEOTIDE SEQUENCE</scope>
    <source>
        <strain evidence="9">AVDCRST_MAG23</strain>
    </source>
</reference>
<dbReference type="PANTHER" id="PTHR37422">
    <property type="entry name" value="TEICHURONIC ACID BIOSYNTHESIS PROTEIN TUAE"/>
    <property type="match status" value="1"/>
</dbReference>